<evidence type="ECO:0000259" key="4">
    <source>
        <dbReference type="Pfam" id="PF25917"/>
    </source>
</evidence>
<evidence type="ECO:0000259" key="5">
    <source>
        <dbReference type="Pfam" id="PF25954"/>
    </source>
</evidence>
<dbReference type="SUPFAM" id="SSF111369">
    <property type="entry name" value="HlyD-like secretion proteins"/>
    <property type="match status" value="2"/>
</dbReference>
<feature type="region of interest" description="Disordered" evidence="2">
    <location>
        <begin position="361"/>
        <end position="399"/>
    </location>
</feature>
<keyword evidence="3" id="KW-1133">Transmembrane helix</keyword>
<dbReference type="Gene3D" id="1.10.287.470">
    <property type="entry name" value="Helix hairpin bin"/>
    <property type="match status" value="1"/>
</dbReference>
<dbReference type="InterPro" id="IPR058792">
    <property type="entry name" value="Beta-barrel_RND_2"/>
</dbReference>
<dbReference type="InterPro" id="IPR050739">
    <property type="entry name" value="MFP"/>
</dbReference>
<evidence type="ECO:0000256" key="1">
    <source>
        <dbReference type="SAM" id="Coils"/>
    </source>
</evidence>
<dbReference type="GO" id="GO:0055085">
    <property type="term" value="P:transmembrane transport"/>
    <property type="evidence" value="ECO:0007669"/>
    <property type="project" value="InterPro"/>
</dbReference>
<keyword evidence="7" id="KW-1185">Reference proteome</keyword>
<feature type="transmembrane region" description="Helical" evidence="3">
    <location>
        <begin position="27"/>
        <end position="48"/>
    </location>
</feature>
<comment type="caution">
    <text evidence="6">The sequence shown here is derived from an EMBL/GenBank/DDBJ whole genome shotgun (WGS) entry which is preliminary data.</text>
</comment>
<feature type="domain" description="CusB-like beta-barrel" evidence="5">
    <location>
        <begin position="267"/>
        <end position="309"/>
    </location>
</feature>
<dbReference type="Pfam" id="PF25954">
    <property type="entry name" value="Beta-barrel_RND_2"/>
    <property type="match status" value="1"/>
</dbReference>
<dbReference type="Proteomes" id="UP000323142">
    <property type="component" value="Unassembled WGS sequence"/>
</dbReference>
<dbReference type="PANTHER" id="PTHR30386">
    <property type="entry name" value="MEMBRANE FUSION SUBUNIT OF EMRAB-TOLC MULTIDRUG EFFLUX PUMP"/>
    <property type="match status" value="1"/>
</dbReference>
<organism evidence="6 7">
    <name type="scientific">Salinarimonas soli</name>
    <dbReference type="NCBI Taxonomy" id="1638099"/>
    <lineage>
        <taxon>Bacteria</taxon>
        <taxon>Pseudomonadati</taxon>
        <taxon>Pseudomonadota</taxon>
        <taxon>Alphaproteobacteria</taxon>
        <taxon>Hyphomicrobiales</taxon>
        <taxon>Salinarimonadaceae</taxon>
        <taxon>Salinarimonas</taxon>
    </lineage>
</organism>
<sequence length="399" mass="41956">MPTVAERREMPSGPAAPVKGKRPLRRAVLLAVLLGGVGFGGYEAYGYWTNGRFMVSTDDAYVQADITVLSAKVSGYVAEVPVENNQAVKAGDVIARIDAGDYRLAVRAARDKLATQQAAIERLARQADAGRAGVQQAMAQLDAARADAERAAGELQRQSQLGQSGYSTAARLEQVRADQQRSAATVAGAEAALAAAHANVDVLTAQGAEAERVAAEYKTAVDRAERDLSFTEIRAPVDGVVGNRAVEVGSYVQPGARLAAVVPLTTVHIDANFKETQMGSLHPGQRVRLEIDALPGREIEGRVESVAPASGSVFSLLPPENATGNFTKIVQRVPVRIAIPDDVANERLLRPGLSAVVRVDSRDAGSAEAAAPRRAVAQAPASTQTDATDGPPVARKHKP</sequence>
<gene>
    <name evidence="6" type="ORF">F0L46_20835</name>
</gene>
<keyword evidence="3" id="KW-0812">Transmembrane</keyword>
<protein>
    <submittedName>
        <fullName evidence="6">HlyD family secretion protein</fullName>
    </submittedName>
</protein>
<dbReference type="EMBL" id="VUOA01000037">
    <property type="protein sequence ID" value="KAA2235262.1"/>
    <property type="molecule type" value="Genomic_DNA"/>
</dbReference>
<feature type="domain" description="Multidrug resistance protein MdtA-like barrel-sandwich hybrid" evidence="4">
    <location>
        <begin position="70"/>
        <end position="262"/>
    </location>
</feature>
<reference evidence="6 7" key="1">
    <citation type="submission" date="2019-09" db="EMBL/GenBank/DDBJ databases">
        <title>Salinarimonas rosea gen. nov., sp. nov., a new member of the a-2 subgroup of the Proteobacteria.</title>
        <authorList>
            <person name="Liu J."/>
        </authorList>
    </citation>
    <scope>NUCLEOTIDE SEQUENCE [LARGE SCALE GENOMIC DNA]</scope>
    <source>
        <strain evidence="6 7">BN140002</strain>
    </source>
</reference>
<evidence type="ECO:0000313" key="7">
    <source>
        <dbReference type="Proteomes" id="UP000323142"/>
    </source>
</evidence>
<feature type="compositionally biased region" description="Low complexity" evidence="2">
    <location>
        <begin position="366"/>
        <end position="382"/>
    </location>
</feature>
<accession>A0A5B2VA34</accession>
<feature type="coiled-coil region" evidence="1">
    <location>
        <begin position="106"/>
        <end position="161"/>
    </location>
</feature>
<dbReference type="Gene3D" id="2.40.50.100">
    <property type="match status" value="1"/>
</dbReference>
<evidence type="ECO:0000313" key="6">
    <source>
        <dbReference type="EMBL" id="KAA2235262.1"/>
    </source>
</evidence>
<feature type="coiled-coil region" evidence="1">
    <location>
        <begin position="207"/>
        <end position="234"/>
    </location>
</feature>
<keyword evidence="3" id="KW-0472">Membrane</keyword>
<name>A0A5B2VA34_9HYPH</name>
<evidence type="ECO:0000256" key="2">
    <source>
        <dbReference type="SAM" id="MobiDB-lite"/>
    </source>
</evidence>
<evidence type="ECO:0000256" key="3">
    <source>
        <dbReference type="SAM" id="Phobius"/>
    </source>
</evidence>
<dbReference type="PANTHER" id="PTHR30386:SF24">
    <property type="entry name" value="MULTIDRUG RESISTANCE EFFLUX PUMP"/>
    <property type="match status" value="1"/>
</dbReference>
<dbReference type="OrthoDB" id="9811754at2"/>
<proteinExistence type="predicted"/>
<keyword evidence="1" id="KW-0175">Coiled coil</keyword>
<reference evidence="6 7" key="2">
    <citation type="submission" date="2019-09" db="EMBL/GenBank/DDBJ databases">
        <authorList>
            <person name="Jin C."/>
        </authorList>
    </citation>
    <scope>NUCLEOTIDE SEQUENCE [LARGE SCALE GENOMIC DNA]</scope>
    <source>
        <strain evidence="6 7">BN140002</strain>
    </source>
</reference>
<dbReference type="InterPro" id="IPR058625">
    <property type="entry name" value="MdtA-like_BSH"/>
</dbReference>
<dbReference type="Pfam" id="PF25917">
    <property type="entry name" value="BSH_RND"/>
    <property type="match status" value="1"/>
</dbReference>
<dbReference type="Gene3D" id="2.40.30.170">
    <property type="match status" value="1"/>
</dbReference>
<dbReference type="AlphaFoldDB" id="A0A5B2VA34"/>